<proteinExistence type="predicted"/>
<accession>A0A5C5WQ31</accession>
<evidence type="ECO:0000313" key="1">
    <source>
        <dbReference type="EMBL" id="TWT52239.1"/>
    </source>
</evidence>
<evidence type="ECO:0000313" key="2">
    <source>
        <dbReference type="Proteomes" id="UP000317243"/>
    </source>
</evidence>
<gene>
    <name evidence="1" type="ORF">KOR42_31070</name>
</gene>
<keyword evidence="2" id="KW-1185">Reference proteome</keyword>
<name>A0A5C5WQ31_9PLAN</name>
<dbReference type="RefSeq" id="WP_197441201.1">
    <property type="nucleotide sequence ID" value="NZ_SIHI01000007.1"/>
</dbReference>
<organism evidence="1 2">
    <name type="scientific">Thalassoglobus neptunius</name>
    <dbReference type="NCBI Taxonomy" id="1938619"/>
    <lineage>
        <taxon>Bacteria</taxon>
        <taxon>Pseudomonadati</taxon>
        <taxon>Planctomycetota</taxon>
        <taxon>Planctomycetia</taxon>
        <taxon>Planctomycetales</taxon>
        <taxon>Planctomycetaceae</taxon>
        <taxon>Thalassoglobus</taxon>
    </lineage>
</organism>
<dbReference type="EMBL" id="SIHI01000007">
    <property type="protein sequence ID" value="TWT52239.1"/>
    <property type="molecule type" value="Genomic_DNA"/>
</dbReference>
<comment type="caution">
    <text evidence="1">The sequence shown here is derived from an EMBL/GenBank/DDBJ whole genome shotgun (WGS) entry which is preliminary data.</text>
</comment>
<reference evidence="1 2" key="1">
    <citation type="submission" date="2019-02" db="EMBL/GenBank/DDBJ databases">
        <title>Deep-cultivation of Planctomycetes and their phenomic and genomic characterization uncovers novel biology.</title>
        <authorList>
            <person name="Wiegand S."/>
            <person name="Jogler M."/>
            <person name="Boedeker C."/>
            <person name="Pinto D."/>
            <person name="Vollmers J."/>
            <person name="Rivas-Marin E."/>
            <person name="Kohn T."/>
            <person name="Peeters S.H."/>
            <person name="Heuer A."/>
            <person name="Rast P."/>
            <person name="Oberbeckmann S."/>
            <person name="Bunk B."/>
            <person name="Jeske O."/>
            <person name="Meyerdierks A."/>
            <person name="Storesund J.E."/>
            <person name="Kallscheuer N."/>
            <person name="Luecker S."/>
            <person name="Lage O.M."/>
            <person name="Pohl T."/>
            <person name="Merkel B.J."/>
            <person name="Hornburger P."/>
            <person name="Mueller R.-W."/>
            <person name="Bruemmer F."/>
            <person name="Labrenz M."/>
            <person name="Spormann A.M."/>
            <person name="Op Den Camp H."/>
            <person name="Overmann J."/>
            <person name="Amann R."/>
            <person name="Jetten M.S.M."/>
            <person name="Mascher T."/>
            <person name="Medema M.H."/>
            <person name="Devos D.P."/>
            <person name="Kaster A.-K."/>
            <person name="Ovreas L."/>
            <person name="Rohde M."/>
            <person name="Galperin M.Y."/>
            <person name="Jogler C."/>
        </authorList>
    </citation>
    <scope>NUCLEOTIDE SEQUENCE [LARGE SCALE GENOMIC DNA]</scope>
    <source>
        <strain evidence="1 2">KOR42</strain>
    </source>
</reference>
<dbReference type="Proteomes" id="UP000317243">
    <property type="component" value="Unassembled WGS sequence"/>
</dbReference>
<sequence>MHPILFALTCLALPVIWGVIVHRVFDLIEKKLSRGTERSESKFPDYQI</sequence>
<protein>
    <submittedName>
        <fullName evidence="1">Uncharacterized protein</fullName>
    </submittedName>
</protein>
<dbReference type="AlphaFoldDB" id="A0A5C5WQ31"/>